<dbReference type="PROSITE" id="PS50950">
    <property type="entry name" value="ZF_THAP"/>
    <property type="match status" value="1"/>
</dbReference>
<proteinExistence type="predicted"/>
<dbReference type="GO" id="GO:0003677">
    <property type="term" value="F:DNA binding"/>
    <property type="evidence" value="ECO:0007669"/>
    <property type="project" value="UniProtKB-UniRule"/>
</dbReference>
<dbReference type="OrthoDB" id="6620988at2759"/>
<dbReference type="InterPro" id="IPR048366">
    <property type="entry name" value="TNP-like_GBD"/>
</dbReference>
<reference evidence="7 8" key="1">
    <citation type="submission" date="2019-08" db="EMBL/GenBank/DDBJ databases">
        <title>Whole genome of Aphis craccivora.</title>
        <authorList>
            <person name="Voronova N.V."/>
            <person name="Shulinski R.S."/>
            <person name="Bandarenka Y.V."/>
            <person name="Zhorov D.G."/>
            <person name="Warner D."/>
        </authorList>
    </citation>
    <scope>NUCLEOTIDE SEQUENCE [LARGE SCALE GENOMIC DNA]</scope>
    <source>
        <strain evidence="7">180601</strain>
        <tissue evidence="7">Whole Body</tissue>
    </source>
</reference>
<keyword evidence="2 5" id="KW-0863">Zinc-finger</keyword>
<dbReference type="PANTHER" id="PTHR47577:SF2">
    <property type="entry name" value="THAP DOMAIN CONTAINING 9"/>
    <property type="match status" value="1"/>
</dbReference>
<keyword evidence="8" id="KW-1185">Reference proteome</keyword>
<keyword evidence="3" id="KW-0862">Zinc</keyword>
<accession>A0A6G0YTD8</accession>
<evidence type="ECO:0000259" key="6">
    <source>
        <dbReference type="PROSITE" id="PS50950"/>
    </source>
</evidence>
<dbReference type="Pfam" id="PF21787">
    <property type="entry name" value="TNP-like_RNaseH_N"/>
    <property type="match status" value="1"/>
</dbReference>
<evidence type="ECO:0000313" key="8">
    <source>
        <dbReference type="Proteomes" id="UP000478052"/>
    </source>
</evidence>
<dbReference type="AlphaFoldDB" id="A0A6G0YTD8"/>
<dbReference type="SMART" id="SM00980">
    <property type="entry name" value="THAP"/>
    <property type="match status" value="1"/>
</dbReference>
<dbReference type="GO" id="GO:0008270">
    <property type="term" value="F:zinc ion binding"/>
    <property type="evidence" value="ECO:0007669"/>
    <property type="project" value="UniProtKB-KW"/>
</dbReference>
<keyword evidence="1" id="KW-0479">Metal-binding</keyword>
<dbReference type="InterPro" id="IPR021896">
    <property type="entry name" value="THAP9-like_HTH"/>
</dbReference>
<evidence type="ECO:0000313" key="7">
    <source>
        <dbReference type="EMBL" id="KAF0760974.1"/>
    </source>
</evidence>
<dbReference type="InterPro" id="IPR048367">
    <property type="entry name" value="TNP-like_RNaseH_C"/>
</dbReference>
<dbReference type="Pfam" id="PF12017">
    <property type="entry name" value="Tnp_P_element"/>
    <property type="match status" value="1"/>
</dbReference>
<dbReference type="Proteomes" id="UP000478052">
    <property type="component" value="Unassembled WGS sequence"/>
</dbReference>
<protein>
    <submittedName>
        <fullName evidence="7">Transposable element P transposase</fullName>
    </submittedName>
</protein>
<dbReference type="Pfam" id="PF05485">
    <property type="entry name" value="THAP"/>
    <property type="match status" value="1"/>
</dbReference>
<organism evidence="7 8">
    <name type="scientific">Aphis craccivora</name>
    <name type="common">Cowpea aphid</name>
    <dbReference type="NCBI Taxonomy" id="307492"/>
    <lineage>
        <taxon>Eukaryota</taxon>
        <taxon>Metazoa</taxon>
        <taxon>Ecdysozoa</taxon>
        <taxon>Arthropoda</taxon>
        <taxon>Hexapoda</taxon>
        <taxon>Insecta</taxon>
        <taxon>Pterygota</taxon>
        <taxon>Neoptera</taxon>
        <taxon>Paraneoptera</taxon>
        <taxon>Hemiptera</taxon>
        <taxon>Sternorrhyncha</taxon>
        <taxon>Aphidomorpha</taxon>
        <taxon>Aphidoidea</taxon>
        <taxon>Aphididae</taxon>
        <taxon>Aphidini</taxon>
        <taxon>Aphis</taxon>
        <taxon>Aphis</taxon>
    </lineage>
</organism>
<evidence type="ECO:0000256" key="3">
    <source>
        <dbReference type="ARBA" id="ARBA00022833"/>
    </source>
</evidence>
<evidence type="ECO:0000256" key="1">
    <source>
        <dbReference type="ARBA" id="ARBA00022723"/>
    </source>
</evidence>
<keyword evidence="4 5" id="KW-0238">DNA-binding</keyword>
<comment type="caution">
    <text evidence="7">The sequence shown here is derived from an EMBL/GenBank/DDBJ whole genome shotgun (WGS) entry which is preliminary data.</text>
</comment>
<dbReference type="Pfam" id="PF21788">
    <property type="entry name" value="TNP-like_GBD"/>
    <property type="match status" value="1"/>
</dbReference>
<evidence type="ECO:0000256" key="4">
    <source>
        <dbReference type="ARBA" id="ARBA00023125"/>
    </source>
</evidence>
<name>A0A6G0YTD8_APHCR</name>
<feature type="domain" description="THAP-type" evidence="6">
    <location>
        <begin position="1"/>
        <end position="85"/>
    </location>
</feature>
<dbReference type="EMBL" id="VUJU01002523">
    <property type="protein sequence ID" value="KAF0760974.1"/>
    <property type="molecule type" value="Genomic_DNA"/>
</dbReference>
<dbReference type="InterPro" id="IPR048365">
    <property type="entry name" value="TNP-like_RNaseH_N"/>
</dbReference>
<dbReference type="PANTHER" id="PTHR47577">
    <property type="entry name" value="THAP DOMAIN-CONTAINING PROTEIN 6"/>
    <property type="match status" value="1"/>
</dbReference>
<dbReference type="Pfam" id="PF21789">
    <property type="entry name" value="TNP-like_RNaseH_C"/>
    <property type="match status" value="1"/>
</dbReference>
<dbReference type="InterPro" id="IPR006612">
    <property type="entry name" value="THAP_Znf"/>
</dbReference>
<gene>
    <name evidence="7" type="ORF">FWK35_00012874</name>
</gene>
<dbReference type="SUPFAM" id="SSF57716">
    <property type="entry name" value="Glucocorticoid receptor-like (DNA-binding domain)"/>
    <property type="match status" value="1"/>
</dbReference>
<evidence type="ECO:0000256" key="5">
    <source>
        <dbReference type="PROSITE-ProRule" id="PRU00309"/>
    </source>
</evidence>
<sequence length="973" mass="112615">MPGNTCQYYNCGKSSSKFKNLKMFRFPKDKERLEVWKMNSGNIKLLSLDDDKLYCRYLCQEHFSLESFMNCNKQKLTISAVPYNYNELKQNSTTNDSERNDEYINISPVTLSPSTPFNNLSLKSYTKSRTTESVELLFPSPSTSDTPKRKRINNLINMPSPVSKRNIFADTLIETPRKKILNKTIQKQKKILHNKITHISKLKNNISKFKKQNTLKKLMYDHKFPSCNSRAIVTMQLRNKRRPWTIEEKNLALSLFYKSPTSYNFLRLQRVNLPSPSTVRRWIGLSKYLPGFNKLFLSHLKRKFEFKTYKDKVCSVCFDEISIKELLEYSKNFDFIEGFEDLGRLGRTSKTANTALVFMARGVYTSWKIPIAYFLAHSAVNRDILKTLIIDVLQVLFDTGLFPKLIICDQGTNNQSALKLLNVSEDKPFFYVGEHKLFALFDTPHLLKSIRNNFIGNNFKKGDIIISFNDIVQTYNIDKANQKSRALLKITDAHIRPNSFQKMSVKLAAQVLSHTMSSTIRTCISTKELKSETANNTADFVEFIDKLFDCLNSRTLYNSNPYNCALTNNNIVKDFLSKACAYFKNLVKLKNEKVTRPPCFNGFIQTINGVLQFFEEEKNNNIIFLLTNRLNQDVIENLFSIFRQRGGYNKNPTSKTLRTSFRSTCVFSLSQSKGTNCEEDNDIDDICVVYSDNDVIRSEMMNDSLSDAESVSSLPSLLSPEKLKVKAHKTEKNESITLEDCSVTYFSGYLAYKCIEKFNCEMCKKSLITTKNMNSKNQLLILFKNYPDTNKDGGLKAPTEYFNSIIDRALYIFENIFSIIQHQKKIKVKLIKYLKEDQLISTWINENDNACYEHYIFILEKLIICNKFYPSRPEAEFINLKSRGGLTYPNEFIFGILTAVEKSFGKYCKDNDVFLITLDDFFNNNKFINFPCIQHKTAILTTIISNFIIKRMRQYSLITNKNTIKANAKKKKN</sequence>
<evidence type="ECO:0000256" key="2">
    <source>
        <dbReference type="ARBA" id="ARBA00022771"/>
    </source>
</evidence>